<protein>
    <recommendedName>
        <fullName evidence="2">AAA+ ATPase domain-containing protein</fullName>
    </recommendedName>
</protein>
<comment type="caution">
    <text evidence="4">The sequence shown here is derived from an EMBL/GenBank/DDBJ whole genome shotgun (WGS) entry which is preliminary data.</text>
</comment>
<evidence type="ECO:0000313" key="3">
    <source>
        <dbReference type="EMBL" id="RZN55890.1"/>
    </source>
</evidence>
<dbReference type="InterPro" id="IPR003593">
    <property type="entry name" value="AAA+_ATPase"/>
</dbReference>
<dbReference type="GO" id="GO:0016887">
    <property type="term" value="F:ATP hydrolysis activity"/>
    <property type="evidence" value="ECO:0007669"/>
    <property type="project" value="InterPro"/>
</dbReference>
<dbReference type="AlphaFoldDB" id="A0A523BEU2"/>
<gene>
    <name evidence="4" type="ORF">DSO09_02900</name>
    <name evidence="3" type="ORF">EF809_04165</name>
</gene>
<comment type="similarity">
    <text evidence="1">Belongs to the GSP E family.</text>
</comment>
<evidence type="ECO:0000313" key="5">
    <source>
        <dbReference type="Proteomes" id="UP000316080"/>
    </source>
</evidence>
<dbReference type="PANTHER" id="PTHR30486:SF6">
    <property type="entry name" value="TYPE IV PILUS RETRACTATION ATPASE PILT"/>
    <property type="match status" value="1"/>
</dbReference>
<dbReference type="Proteomes" id="UP000316080">
    <property type="component" value="Unassembled WGS sequence"/>
</dbReference>
<dbReference type="SUPFAM" id="SSF52540">
    <property type="entry name" value="P-loop containing nucleoside triphosphate hydrolases"/>
    <property type="match status" value="1"/>
</dbReference>
<evidence type="ECO:0000256" key="1">
    <source>
        <dbReference type="ARBA" id="ARBA00006611"/>
    </source>
</evidence>
<dbReference type="Pfam" id="PF00437">
    <property type="entry name" value="T2SSE"/>
    <property type="match status" value="1"/>
</dbReference>
<accession>A0A523BEU2</accession>
<dbReference type="Proteomes" id="UP000317265">
    <property type="component" value="Unassembled WGS sequence"/>
</dbReference>
<sequence>MIKNYINKIIISKINKIIKINRALFINNKNLEFPFLKINILNSPIPDGRIKAQYNVGLSTITIIDDQYIINDPFISEEEKEKLEKISSQLLFSIPISALKDENILREYLEKLGVDNEVLYYFLRREILGYGVYDVLIQDDNIEDITAWPNGTTCNHKLFGSLKVNISMSESEFNKYIEKLVYLSGKSISLHNPMLSIRLSTNDRLTVTYAREVSDKPSFSIRKFPKQPWSITSIMMMRTISPEMAAWLMLLVKYKKAILVCGPVGSGKTSLINALCSLIPADQIIVTCEDTPELKLARQNWISLITRESSTIEEGGEIGMFDLVKHSLRYPASYIIVGEIRGEEGRVWAQAIATGHGGITSLHAETPEGAIERLKSDPINVAEGTLKELSTIVIMKSLYIKNMGEKIKVKRVMGIYDINPLIKPICLFKYNSENDSFIKLRDPFESNTASKIMEFIPREKLIEEYQLYTKFLYLLSILGYKKPELTLHTKVTELVWKLYEYEDIPEDLLIPEVQLVE</sequence>
<dbReference type="InterPro" id="IPR027417">
    <property type="entry name" value="P-loop_NTPase"/>
</dbReference>
<feature type="domain" description="AAA+ ATPase" evidence="2">
    <location>
        <begin position="254"/>
        <end position="386"/>
    </location>
</feature>
<reference evidence="3 5" key="2">
    <citation type="journal article" date="2019" name="Nat. Microbiol.">
        <title>Wide diversity of methane and short-chain alkane metabolisms in uncultured archaea.</title>
        <authorList>
            <person name="Borrel G."/>
            <person name="Adam P.S."/>
            <person name="McKay L.J."/>
            <person name="Chen L.X."/>
            <person name="Sierra-Garcia I.N."/>
            <person name="Sieber C.M."/>
            <person name="Letourneur Q."/>
            <person name="Ghozlane A."/>
            <person name="Andersen G.L."/>
            <person name="Li W.J."/>
            <person name="Hallam S.J."/>
            <person name="Muyzer G."/>
            <person name="de Oliveira V.M."/>
            <person name="Inskeep W.P."/>
            <person name="Banfield J.F."/>
            <person name="Gribaldo S."/>
        </authorList>
    </citation>
    <scope>NUCLEOTIDE SEQUENCE [LARGE SCALE GENOMIC DNA]</scope>
    <source>
        <strain evidence="3">Verst-YHS</strain>
    </source>
</reference>
<dbReference type="EMBL" id="QNVI01000040">
    <property type="protein sequence ID" value="TDA38990.1"/>
    <property type="molecule type" value="Genomic_DNA"/>
</dbReference>
<evidence type="ECO:0000313" key="6">
    <source>
        <dbReference type="Proteomes" id="UP000317265"/>
    </source>
</evidence>
<reference evidence="4 6" key="1">
    <citation type="journal article" date="2019" name="Nat. Microbiol.">
        <title>Expanding anaerobic alkane metabolism in the domain of Archaea.</title>
        <authorList>
            <person name="Wang Y."/>
            <person name="Wegener G."/>
            <person name="Hou J."/>
            <person name="Wang F."/>
            <person name="Xiao X."/>
        </authorList>
    </citation>
    <scope>NUCLEOTIDE SEQUENCE [LARGE SCALE GENOMIC DNA]</scope>
    <source>
        <strain evidence="4">WYZ-LMO11</strain>
    </source>
</reference>
<dbReference type="InterPro" id="IPR001482">
    <property type="entry name" value="T2SS/T4SS_dom"/>
</dbReference>
<dbReference type="EMBL" id="RXIH01000033">
    <property type="protein sequence ID" value="RZN55890.1"/>
    <property type="molecule type" value="Genomic_DNA"/>
</dbReference>
<organism evidence="4 6">
    <name type="scientific">Thermoproteota archaeon</name>
    <dbReference type="NCBI Taxonomy" id="2056631"/>
    <lineage>
        <taxon>Archaea</taxon>
        <taxon>Thermoproteota</taxon>
    </lineage>
</organism>
<dbReference type="Gene3D" id="3.30.450.380">
    <property type="match status" value="1"/>
</dbReference>
<dbReference type="SMART" id="SM00382">
    <property type="entry name" value="AAA"/>
    <property type="match status" value="1"/>
</dbReference>
<proteinExistence type="inferred from homology"/>
<evidence type="ECO:0000259" key="2">
    <source>
        <dbReference type="SMART" id="SM00382"/>
    </source>
</evidence>
<dbReference type="PANTHER" id="PTHR30486">
    <property type="entry name" value="TWITCHING MOTILITY PROTEIN PILT"/>
    <property type="match status" value="1"/>
</dbReference>
<dbReference type="Gene3D" id="3.40.50.300">
    <property type="entry name" value="P-loop containing nucleotide triphosphate hydrolases"/>
    <property type="match status" value="1"/>
</dbReference>
<evidence type="ECO:0000313" key="4">
    <source>
        <dbReference type="EMBL" id="TDA38990.1"/>
    </source>
</evidence>
<dbReference type="InterPro" id="IPR050921">
    <property type="entry name" value="T4SS_GSP_E_ATPase"/>
</dbReference>
<dbReference type="CDD" id="cd01130">
    <property type="entry name" value="VirB11-like_ATPase"/>
    <property type="match status" value="1"/>
</dbReference>
<name>A0A523BEU2_9CREN</name>